<dbReference type="GO" id="GO:0006633">
    <property type="term" value="P:fatty acid biosynthetic process"/>
    <property type="evidence" value="ECO:0007669"/>
    <property type="project" value="InterPro"/>
</dbReference>
<dbReference type="InterPro" id="IPR014031">
    <property type="entry name" value="Ketoacyl_synth_C"/>
</dbReference>
<dbReference type="InterPro" id="IPR016039">
    <property type="entry name" value="Thiolase-like"/>
</dbReference>
<reference evidence="6 7" key="1">
    <citation type="submission" date="2018-06" db="EMBL/GenBank/DDBJ databases">
        <title>Comparative genomics of Brasilonema spp. strains.</title>
        <authorList>
            <person name="Alvarenga D.O."/>
            <person name="Fiore M.F."/>
            <person name="Varani A.M."/>
        </authorList>
    </citation>
    <scope>NUCLEOTIDE SEQUENCE [LARGE SCALE GENOMIC DNA]</scope>
    <source>
        <strain evidence="6 7">CENA114</strain>
    </source>
</reference>
<dbReference type="Proteomes" id="UP000503129">
    <property type="component" value="Chromosome"/>
</dbReference>
<feature type="region of interest" description="Disordered" evidence="4">
    <location>
        <begin position="124"/>
        <end position="169"/>
    </location>
</feature>
<dbReference type="SUPFAM" id="SSF53901">
    <property type="entry name" value="Thiolase-like"/>
    <property type="match status" value="2"/>
</dbReference>
<accession>A0A856MNW6</accession>
<evidence type="ECO:0000256" key="4">
    <source>
        <dbReference type="SAM" id="MobiDB-lite"/>
    </source>
</evidence>
<dbReference type="Gene3D" id="3.40.47.10">
    <property type="match status" value="1"/>
</dbReference>
<dbReference type="InterPro" id="IPR018201">
    <property type="entry name" value="Ketoacyl_synth_AS"/>
</dbReference>
<proteinExistence type="inferred from homology"/>
<dbReference type="AlphaFoldDB" id="A0A856MNW6"/>
<dbReference type="NCBIfam" id="NF004618">
    <property type="entry name" value="PRK05952.1"/>
    <property type="match status" value="1"/>
</dbReference>
<dbReference type="CDD" id="cd00834">
    <property type="entry name" value="KAS_I_II"/>
    <property type="match status" value="1"/>
</dbReference>
<dbReference type="KEGG" id="bsen:DP114_26395"/>
<dbReference type="InterPro" id="IPR000794">
    <property type="entry name" value="Beta-ketoacyl_synthase"/>
</dbReference>
<organism evidence="6 7">
    <name type="scientific">Brasilonema sennae CENA114</name>
    <dbReference type="NCBI Taxonomy" id="415709"/>
    <lineage>
        <taxon>Bacteria</taxon>
        <taxon>Bacillati</taxon>
        <taxon>Cyanobacteriota</taxon>
        <taxon>Cyanophyceae</taxon>
        <taxon>Nostocales</taxon>
        <taxon>Scytonemataceae</taxon>
        <taxon>Brasilonema</taxon>
        <taxon>Bromeliae group (in: Brasilonema)</taxon>
    </lineage>
</organism>
<protein>
    <submittedName>
        <fullName evidence="6">Beta-ketoacyl-ACP synthase</fullName>
    </submittedName>
</protein>
<dbReference type="RefSeq" id="WP_169264505.1">
    <property type="nucleotide sequence ID" value="NZ_CAWOXK010000001.1"/>
</dbReference>
<dbReference type="EMBL" id="CP030118">
    <property type="protein sequence ID" value="QDL10967.1"/>
    <property type="molecule type" value="Genomic_DNA"/>
</dbReference>
<feature type="compositionally biased region" description="Polar residues" evidence="4">
    <location>
        <begin position="156"/>
        <end position="166"/>
    </location>
</feature>
<feature type="domain" description="Ketosynthase family 3 (KS3)" evidence="5">
    <location>
        <begin position="1"/>
        <end position="443"/>
    </location>
</feature>
<dbReference type="PROSITE" id="PS00606">
    <property type="entry name" value="KS3_1"/>
    <property type="match status" value="1"/>
</dbReference>
<evidence type="ECO:0000313" key="6">
    <source>
        <dbReference type="EMBL" id="QDL10967.1"/>
    </source>
</evidence>
<dbReference type="InterPro" id="IPR020841">
    <property type="entry name" value="PKS_Beta-ketoAc_synthase_dom"/>
</dbReference>
<evidence type="ECO:0000313" key="7">
    <source>
        <dbReference type="Proteomes" id="UP000503129"/>
    </source>
</evidence>
<dbReference type="PANTHER" id="PTHR11712">
    <property type="entry name" value="POLYKETIDE SYNTHASE-RELATED"/>
    <property type="match status" value="1"/>
</dbReference>
<keyword evidence="2 3" id="KW-0808">Transferase</keyword>
<comment type="similarity">
    <text evidence="1 3">Belongs to the thiolase-like superfamily. Beta-ketoacyl-ACP synthases family.</text>
</comment>
<evidence type="ECO:0000259" key="5">
    <source>
        <dbReference type="PROSITE" id="PS52004"/>
    </source>
</evidence>
<keyword evidence="7" id="KW-1185">Reference proteome</keyword>
<sequence>MVAVVVTGIGLVSALGKNLEDNWQKLIAGESGIRSHQPFPELEPRPLAMIFEQPAQIKVLTQLVVTSALKDAGLCSPLPDCGVVIGSSRSYQGLWEQMARQMLKSRGAGETALREGFQRSYPLSGDPHQVLAPPQATALAQRDRRSSPKGRKTEQELISISSSSPQHPAPCSPSFLEAWLDTLPHMNAIAAARQIGACGVVLAPMAACATGIWAIAQAADLIQTGQCQRVIAGAVDSPITPLTIAGFEQMGALAKTGAYPFDVRREGLVLAEGGAVFVLESAELAQQRQAKVYGQILGFGLTADAYHANVPEPEARSAIAAVKQCLNRSYLSANDIDYIHAHGTATQLNDSLESLLIQKLFSQGVAVSSTKGATGHTLGASGALGIAFSLMALKQQILPPCVGLKYPEFDFNLVRESRKSKIQRVLCFSFGFGGQNAVIALSKYP</sequence>
<dbReference type="PROSITE" id="PS52004">
    <property type="entry name" value="KS3_2"/>
    <property type="match status" value="1"/>
</dbReference>
<dbReference type="PANTHER" id="PTHR11712:SF347">
    <property type="entry name" value="BETA KETOACYL-ACYL CARRIER PROTEIN SYNTHASE"/>
    <property type="match status" value="1"/>
</dbReference>
<gene>
    <name evidence="6" type="ORF">DP114_26395</name>
</gene>
<dbReference type="GO" id="GO:0004315">
    <property type="term" value="F:3-oxoacyl-[acyl-carrier-protein] synthase activity"/>
    <property type="evidence" value="ECO:0007669"/>
    <property type="project" value="InterPro"/>
</dbReference>
<dbReference type="Pfam" id="PF02801">
    <property type="entry name" value="Ketoacyl-synt_C"/>
    <property type="match status" value="1"/>
</dbReference>
<feature type="compositionally biased region" description="Basic and acidic residues" evidence="4">
    <location>
        <begin position="141"/>
        <end position="155"/>
    </location>
</feature>
<evidence type="ECO:0000256" key="1">
    <source>
        <dbReference type="ARBA" id="ARBA00008467"/>
    </source>
</evidence>
<name>A0A856MNW6_9CYAN</name>
<evidence type="ECO:0000256" key="2">
    <source>
        <dbReference type="ARBA" id="ARBA00022679"/>
    </source>
</evidence>
<dbReference type="InterPro" id="IPR014030">
    <property type="entry name" value="Ketoacyl_synth_N"/>
</dbReference>
<evidence type="ECO:0000256" key="3">
    <source>
        <dbReference type="RuleBase" id="RU003694"/>
    </source>
</evidence>
<dbReference type="SMART" id="SM00825">
    <property type="entry name" value="PKS_KS"/>
    <property type="match status" value="1"/>
</dbReference>
<dbReference type="Pfam" id="PF00109">
    <property type="entry name" value="ketoacyl-synt"/>
    <property type="match status" value="1"/>
</dbReference>